<proteinExistence type="predicted"/>
<evidence type="ECO:0000313" key="2">
    <source>
        <dbReference type="EMBL" id="OGM21055.1"/>
    </source>
</evidence>
<sequence>MQFRNRQEILQKKYNKCSQLSGFTYIELLISMLVMFLLFGVGFANYRDFQRREQVQSAARMVLSDLRLAQESALSGRKVCPSTEVLLNYSFQYVDPDTYNISEVCTPIATPIITLIKSVDLQGALFDVNSTFITSADTGGTIRFLPVGKGTNITAGAQRSIILRHSSPSLTSVTETISVFSSGAIVE</sequence>
<gene>
    <name evidence="2" type="ORF">A2714_01850</name>
</gene>
<accession>A0A1F7Y3D5</accession>
<feature type="transmembrane region" description="Helical" evidence="1">
    <location>
        <begin position="20"/>
        <end position="44"/>
    </location>
</feature>
<dbReference type="Gene3D" id="3.30.700.10">
    <property type="entry name" value="Glycoprotein, Type 4 Pilin"/>
    <property type="match status" value="1"/>
</dbReference>
<dbReference type="InterPro" id="IPR045584">
    <property type="entry name" value="Pilin-like"/>
</dbReference>
<evidence type="ECO:0000256" key="1">
    <source>
        <dbReference type="SAM" id="Phobius"/>
    </source>
</evidence>
<evidence type="ECO:0008006" key="4">
    <source>
        <dbReference type="Google" id="ProtNLM"/>
    </source>
</evidence>
<dbReference type="EMBL" id="MGGE01000027">
    <property type="protein sequence ID" value="OGM21055.1"/>
    <property type="molecule type" value="Genomic_DNA"/>
</dbReference>
<dbReference type="AlphaFoldDB" id="A0A1F7Y3D5"/>
<evidence type="ECO:0000313" key="3">
    <source>
        <dbReference type="Proteomes" id="UP000178419"/>
    </source>
</evidence>
<reference evidence="2 3" key="1">
    <citation type="journal article" date="2016" name="Nat. Commun.">
        <title>Thousands of microbial genomes shed light on interconnected biogeochemical processes in an aquifer system.</title>
        <authorList>
            <person name="Anantharaman K."/>
            <person name="Brown C.T."/>
            <person name="Hug L.A."/>
            <person name="Sharon I."/>
            <person name="Castelle C.J."/>
            <person name="Probst A.J."/>
            <person name="Thomas B.C."/>
            <person name="Singh A."/>
            <person name="Wilkins M.J."/>
            <person name="Karaoz U."/>
            <person name="Brodie E.L."/>
            <person name="Williams K.H."/>
            <person name="Hubbard S.S."/>
            <person name="Banfield J.F."/>
        </authorList>
    </citation>
    <scope>NUCLEOTIDE SEQUENCE [LARGE SCALE GENOMIC DNA]</scope>
</reference>
<keyword evidence="1" id="KW-0812">Transmembrane</keyword>
<organism evidence="2 3">
    <name type="scientific">Candidatus Woesebacteria bacterium RIFCSPHIGHO2_01_FULL_38_9</name>
    <dbReference type="NCBI Taxonomy" id="1802492"/>
    <lineage>
        <taxon>Bacteria</taxon>
        <taxon>Candidatus Woeseibacteriota</taxon>
    </lineage>
</organism>
<name>A0A1F7Y3D5_9BACT</name>
<keyword evidence="1" id="KW-1133">Transmembrane helix</keyword>
<keyword evidence="1" id="KW-0472">Membrane</keyword>
<dbReference type="Proteomes" id="UP000178419">
    <property type="component" value="Unassembled WGS sequence"/>
</dbReference>
<protein>
    <recommendedName>
        <fullName evidence="4">General secretion pathway GspH domain-containing protein</fullName>
    </recommendedName>
</protein>
<comment type="caution">
    <text evidence="2">The sequence shown here is derived from an EMBL/GenBank/DDBJ whole genome shotgun (WGS) entry which is preliminary data.</text>
</comment>
<dbReference type="SUPFAM" id="SSF54523">
    <property type="entry name" value="Pili subunits"/>
    <property type="match status" value="1"/>
</dbReference>